<evidence type="ECO:0000313" key="3">
    <source>
        <dbReference type="Proteomes" id="UP000479190"/>
    </source>
</evidence>
<dbReference type="EMBL" id="CADCXV010001022">
    <property type="protein sequence ID" value="CAB0040426.1"/>
    <property type="molecule type" value="Genomic_DNA"/>
</dbReference>
<feature type="compositionally biased region" description="Basic residues" evidence="1">
    <location>
        <begin position="171"/>
        <end position="192"/>
    </location>
</feature>
<gene>
    <name evidence="2" type="ORF">TBRA_LOCUS12135</name>
</gene>
<accession>A0A6H5ITG8</accession>
<proteinExistence type="predicted"/>
<reference evidence="2 3" key="1">
    <citation type="submission" date="2020-02" db="EMBL/GenBank/DDBJ databases">
        <authorList>
            <person name="Ferguson B K."/>
        </authorList>
    </citation>
    <scope>NUCLEOTIDE SEQUENCE [LARGE SCALE GENOMIC DNA]</scope>
</reference>
<keyword evidence="3" id="KW-1185">Reference proteome</keyword>
<name>A0A6H5ITG8_9HYME</name>
<evidence type="ECO:0000256" key="1">
    <source>
        <dbReference type="SAM" id="MobiDB-lite"/>
    </source>
</evidence>
<sequence length="426" mass="48490">MRSLRDLPKRSGALFFAKLFLSARGQSTRVTYTARVYIKRPQQHGSADRSNSVARASLYRLRHSLCSSEQRARETECTFLSWPFGLRRWRHDRGGQIHEAGVALGRRGGGLRGAELHRTHERFLRHAQSSVPLGSLRSRKLARNFAREITSYEFVRAATAAAAAVYIRIKKHQRAARKPKQRQNEKKKKRRTHALDANLDLERTAAAAADAVWPKRRRRRRRGELCDRMSRVHERPSIIIHTRSMSAASGGSGVCCLARKLRRCVILIAIAVFCYIHTCIRSAIRLTDAPEDEIQPEQPLENNDLVNFPIGHHPTSMSVGEDECKNFICRAALLLKMVMRLSTTEVTSSLRGQLHDKIRKSVGAVRSFFLASLYRSRYLLPNSHYCGGDLATINKTIENTVRRSNAMLWTRRVVEALDTVYAYHAQ</sequence>
<organism evidence="2 3">
    <name type="scientific">Trichogramma brassicae</name>
    <dbReference type="NCBI Taxonomy" id="86971"/>
    <lineage>
        <taxon>Eukaryota</taxon>
        <taxon>Metazoa</taxon>
        <taxon>Ecdysozoa</taxon>
        <taxon>Arthropoda</taxon>
        <taxon>Hexapoda</taxon>
        <taxon>Insecta</taxon>
        <taxon>Pterygota</taxon>
        <taxon>Neoptera</taxon>
        <taxon>Endopterygota</taxon>
        <taxon>Hymenoptera</taxon>
        <taxon>Apocrita</taxon>
        <taxon>Proctotrupomorpha</taxon>
        <taxon>Chalcidoidea</taxon>
        <taxon>Trichogrammatidae</taxon>
        <taxon>Trichogramma</taxon>
    </lineage>
</organism>
<dbReference type="Proteomes" id="UP000479190">
    <property type="component" value="Unassembled WGS sequence"/>
</dbReference>
<dbReference type="AlphaFoldDB" id="A0A6H5ITG8"/>
<evidence type="ECO:0000313" key="2">
    <source>
        <dbReference type="EMBL" id="CAB0040426.1"/>
    </source>
</evidence>
<feature type="region of interest" description="Disordered" evidence="1">
    <location>
        <begin position="171"/>
        <end position="194"/>
    </location>
</feature>
<protein>
    <submittedName>
        <fullName evidence="2">Uncharacterized protein</fullName>
    </submittedName>
</protein>